<dbReference type="Gene3D" id="3.50.30.50">
    <property type="entry name" value="Putative cyclase"/>
    <property type="match status" value="1"/>
</dbReference>
<dbReference type="PANTHER" id="PTHR34861:SF10">
    <property type="entry name" value="CYCLASE"/>
    <property type="match status" value="1"/>
</dbReference>
<dbReference type="InterPro" id="IPR007325">
    <property type="entry name" value="KFase/CYL"/>
</dbReference>
<gene>
    <name evidence="2" type="ORF">AVDCRST_MAG88-1890</name>
</gene>
<proteinExistence type="predicted"/>
<dbReference type="PANTHER" id="PTHR34861">
    <property type="match status" value="1"/>
</dbReference>
<feature type="chain" id="PRO_5027017244" evidence="1">
    <location>
        <begin position="23"/>
        <end position="358"/>
    </location>
</feature>
<name>A0A6J4V358_9BACT</name>
<sequence length="358" mass="38620">NSVALAGATCLLTAVLAGTAGAQQQAAPPPNDKPFTENWWPSEFGPDDKAGAINRITPEYVLKVIRLVRQGKTATLGKYYDRDIPAFGARIWNMVIPGTPSGGPFGSNGLVFHDEYVSTEIGQIGTQFDGPGHIGVHTSKGDIFYNGREREATYQRGGGNRPVGMGDLGVEHVAEKAYVCRALLLDAPKHRGMNPLPIPRDTRSPGIVTADDVKAMLKAQNLAEPEPGDCVFLYTGHGDLWKNSAWKAMSTEQRREASAKFTSGEPGFGRSACEYLAERKISFMGGDTSANDAQPVGEIEGEAVPCHHVAQTHHGIWNIENLDFEPLLREGVYEFLLVWSPLKIVGGTGSPGNPVAIW</sequence>
<dbReference type="EMBL" id="CADCWM010000518">
    <property type="protein sequence ID" value="CAA9565914.1"/>
    <property type="molecule type" value="Genomic_DNA"/>
</dbReference>
<feature type="non-terminal residue" evidence="2">
    <location>
        <position position="1"/>
    </location>
</feature>
<reference evidence="2" key="1">
    <citation type="submission" date="2020-02" db="EMBL/GenBank/DDBJ databases">
        <authorList>
            <person name="Meier V. D."/>
        </authorList>
    </citation>
    <scope>NUCLEOTIDE SEQUENCE</scope>
    <source>
        <strain evidence="2">AVDCRST_MAG88</strain>
    </source>
</reference>
<dbReference type="SUPFAM" id="SSF102198">
    <property type="entry name" value="Putative cyclase"/>
    <property type="match status" value="1"/>
</dbReference>
<dbReference type="AlphaFoldDB" id="A0A6J4V358"/>
<dbReference type="Pfam" id="PF04199">
    <property type="entry name" value="Cyclase"/>
    <property type="match status" value="1"/>
</dbReference>
<evidence type="ECO:0000256" key="1">
    <source>
        <dbReference type="SAM" id="SignalP"/>
    </source>
</evidence>
<organism evidence="2">
    <name type="scientific">uncultured Thermomicrobiales bacterium</name>
    <dbReference type="NCBI Taxonomy" id="1645740"/>
    <lineage>
        <taxon>Bacteria</taxon>
        <taxon>Pseudomonadati</taxon>
        <taxon>Thermomicrobiota</taxon>
        <taxon>Thermomicrobia</taxon>
        <taxon>Thermomicrobiales</taxon>
        <taxon>environmental samples</taxon>
    </lineage>
</organism>
<protein>
    <submittedName>
        <fullName evidence="2">Cyclase</fullName>
    </submittedName>
</protein>
<accession>A0A6J4V358</accession>
<dbReference type="GO" id="GO:0019441">
    <property type="term" value="P:L-tryptophan catabolic process to kynurenine"/>
    <property type="evidence" value="ECO:0007669"/>
    <property type="project" value="InterPro"/>
</dbReference>
<evidence type="ECO:0000313" key="2">
    <source>
        <dbReference type="EMBL" id="CAA9565914.1"/>
    </source>
</evidence>
<feature type="signal peptide" evidence="1">
    <location>
        <begin position="1"/>
        <end position="22"/>
    </location>
</feature>
<keyword evidence="1" id="KW-0732">Signal</keyword>
<dbReference type="InterPro" id="IPR037175">
    <property type="entry name" value="KFase_sf"/>
</dbReference>
<dbReference type="GO" id="GO:0004061">
    <property type="term" value="F:arylformamidase activity"/>
    <property type="evidence" value="ECO:0007669"/>
    <property type="project" value="InterPro"/>
</dbReference>